<dbReference type="AlphaFoldDB" id="A0A1G8EWT8"/>
<accession>A0A1G8EWT8</accession>
<dbReference type="RefSeq" id="WP_092505016.1">
    <property type="nucleotide sequence ID" value="NZ_LT629695.1"/>
</dbReference>
<evidence type="ECO:0008006" key="4">
    <source>
        <dbReference type="Google" id="ProtNLM"/>
    </source>
</evidence>
<gene>
    <name evidence="2" type="ORF">SAMN04489720_2222</name>
</gene>
<sequence length="320" mass="33248">MSAPMPDFEMPEAASERRGRWLRLPRGPRARRILGIGVVAAVLAALAIVGVPALVDQQRGRDAVAVVERYAADVTVGDVDAVVAAQSPDATQASDALLRDDLLTPAAPFAVDDVELLALQGTRAIVRVHHTIGPDDGASIVELVHRGGEWRIAEGLLGIAQVPHGLALALGDEALAGRAWLLPGRYSLEPVTIGVVDLRSNPFVVVPGERVDVFALAWPTMEGSSVAYTAVEAFVAQHRAACGDACSVLGADTGVPPSLEWDLDLASHSGTMTATITTEAPSANAEAMGPITASFVDFDVVLADDLQSLTVTPASPVAAP</sequence>
<keyword evidence="1" id="KW-0812">Transmembrane</keyword>
<protein>
    <recommendedName>
        <fullName evidence="4">DUF4878 domain-containing protein</fullName>
    </recommendedName>
</protein>
<feature type="transmembrane region" description="Helical" evidence="1">
    <location>
        <begin position="33"/>
        <end position="55"/>
    </location>
</feature>
<keyword evidence="3" id="KW-1185">Reference proteome</keyword>
<dbReference type="Proteomes" id="UP000198822">
    <property type="component" value="Chromosome I"/>
</dbReference>
<reference evidence="3" key="1">
    <citation type="submission" date="2016-10" db="EMBL/GenBank/DDBJ databases">
        <authorList>
            <person name="Varghese N."/>
            <person name="Submissions S."/>
        </authorList>
    </citation>
    <scope>NUCLEOTIDE SEQUENCE [LARGE SCALE GENOMIC DNA]</scope>
    <source>
        <strain evidence="3">DSM 22002</strain>
    </source>
</reference>
<evidence type="ECO:0000256" key="1">
    <source>
        <dbReference type="SAM" id="Phobius"/>
    </source>
</evidence>
<evidence type="ECO:0000313" key="3">
    <source>
        <dbReference type="Proteomes" id="UP000198822"/>
    </source>
</evidence>
<proteinExistence type="predicted"/>
<keyword evidence="1" id="KW-1133">Transmembrane helix</keyword>
<organism evidence="2 3">
    <name type="scientific">Agrococcus jejuensis</name>
    <dbReference type="NCBI Taxonomy" id="399736"/>
    <lineage>
        <taxon>Bacteria</taxon>
        <taxon>Bacillati</taxon>
        <taxon>Actinomycetota</taxon>
        <taxon>Actinomycetes</taxon>
        <taxon>Micrococcales</taxon>
        <taxon>Microbacteriaceae</taxon>
        <taxon>Agrococcus</taxon>
    </lineage>
</organism>
<name>A0A1G8EWT8_9MICO</name>
<dbReference type="EMBL" id="LT629695">
    <property type="protein sequence ID" value="SDH74277.1"/>
    <property type="molecule type" value="Genomic_DNA"/>
</dbReference>
<keyword evidence="1" id="KW-0472">Membrane</keyword>
<dbReference type="STRING" id="399736.SAMN04489720_2222"/>
<evidence type="ECO:0000313" key="2">
    <source>
        <dbReference type="EMBL" id="SDH74277.1"/>
    </source>
</evidence>